<keyword evidence="1" id="KW-0862">Zinc</keyword>
<dbReference type="Pfam" id="PF07776">
    <property type="entry name" value="zf-AD"/>
    <property type="match status" value="1"/>
</dbReference>
<evidence type="ECO:0000313" key="4">
    <source>
        <dbReference type="Proteomes" id="UP000015102"/>
    </source>
</evidence>
<evidence type="ECO:0000256" key="1">
    <source>
        <dbReference type="PROSITE-ProRule" id="PRU01263"/>
    </source>
</evidence>
<dbReference type="EMBL" id="CAQQ02051498">
    <property type="status" value="NOT_ANNOTATED_CDS"/>
    <property type="molecule type" value="Genomic_DNA"/>
</dbReference>
<dbReference type="SUPFAM" id="SSF57716">
    <property type="entry name" value="Glucocorticoid receptor-like (DNA-binding domain)"/>
    <property type="match status" value="1"/>
</dbReference>
<evidence type="ECO:0000313" key="3">
    <source>
        <dbReference type="EnsemblMetazoa" id="MESCA005394-PA"/>
    </source>
</evidence>
<protein>
    <recommendedName>
        <fullName evidence="2">ZAD domain-containing protein</fullName>
    </recommendedName>
</protein>
<dbReference type="AlphaFoldDB" id="T1GP75"/>
<dbReference type="EnsemblMetazoa" id="MESCA005394-RA">
    <property type="protein sequence ID" value="MESCA005394-PA"/>
    <property type="gene ID" value="MESCA005394"/>
</dbReference>
<keyword evidence="4" id="KW-1185">Reference proteome</keyword>
<feature type="binding site" evidence="1">
    <location>
        <position position="56"/>
    </location>
    <ligand>
        <name>Zn(2+)</name>
        <dbReference type="ChEBI" id="CHEBI:29105"/>
    </ligand>
</feature>
<reference evidence="3" key="2">
    <citation type="submission" date="2015-06" db="UniProtKB">
        <authorList>
            <consortium name="EnsemblMetazoa"/>
        </authorList>
    </citation>
    <scope>IDENTIFICATION</scope>
</reference>
<keyword evidence="1" id="KW-0863">Zinc-finger</keyword>
<dbReference type="InterPro" id="IPR012934">
    <property type="entry name" value="Znf_AD"/>
</dbReference>
<dbReference type="PANTHER" id="PTHR39942:SF1">
    <property type="entry name" value="BCDNA.LD26519-RELATED"/>
    <property type="match status" value="1"/>
</dbReference>
<dbReference type="PROSITE" id="PS51915">
    <property type="entry name" value="ZAD"/>
    <property type="match status" value="1"/>
</dbReference>
<accession>T1GP75</accession>
<dbReference type="GO" id="GO:0008270">
    <property type="term" value="F:zinc ion binding"/>
    <property type="evidence" value="ECO:0007669"/>
    <property type="project" value="UniProtKB-UniRule"/>
</dbReference>
<feature type="domain" description="ZAD" evidence="2">
    <location>
        <begin position="8"/>
        <end position="80"/>
    </location>
</feature>
<dbReference type="PANTHER" id="PTHR39942">
    <property type="entry name" value="BCDNA.LD26519-RELATED"/>
    <property type="match status" value="1"/>
</dbReference>
<dbReference type="SMART" id="SM00868">
    <property type="entry name" value="zf-AD"/>
    <property type="match status" value="1"/>
</dbReference>
<dbReference type="STRING" id="36166.T1GP75"/>
<dbReference type="Proteomes" id="UP000015102">
    <property type="component" value="Unassembled WGS sequence"/>
</dbReference>
<keyword evidence="1" id="KW-0479">Metal-binding</keyword>
<dbReference type="Gene3D" id="3.40.1800.20">
    <property type="match status" value="1"/>
</dbReference>
<proteinExistence type="predicted"/>
<dbReference type="OMA" id="CEQADTT"/>
<dbReference type="GO" id="GO:0005634">
    <property type="term" value="C:nucleus"/>
    <property type="evidence" value="ECO:0007669"/>
    <property type="project" value="InterPro"/>
</dbReference>
<feature type="binding site" evidence="1">
    <location>
        <position position="13"/>
    </location>
    <ligand>
        <name>Zn(2+)</name>
        <dbReference type="ChEBI" id="CHEBI:29105"/>
    </ligand>
</feature>
<feature type="binding site" evidence="1">
    <location>
        <position position="53"/>
    </location>
    <ligand>
        <name>Zn(2+)</name>
        <dbReference type="ChEBI" id="CHEBI:29105"/>
    </ligand>
</feature>
<sequence length="83" mass="9695">MSYPDLNKICRLCLKEDSADVNIFSGKINVSMRIMQVAAIEVQATDDLPDNICEECRIQLEKSYLFRKRCQISDNKLKKHLRF</sequence>
<reference evidence="4" key="1">
    <citation type="submission" date="2013-02" db="EMBL/GenBank/DDBJ databases">
        <authorList>
            <person name="Hughes D."/>
        </authorList>
    </citation>
    <scope>NUCLEOTIDE SEQUENCE</scope>
    <source>
        <strain>Durham</strain>
        <strain evidence="4">NC isolate 2 -- Noor lab</strain>
    </source>
</reference>
<evidence type="ECO:0000259" key="2">
    <source>
        <dbReference type="PROSITE" id="PS51915"/>
    </source>
</evidence>
<organism evidence="3 4">
    <name type="scientific">Megaselia scalaris</name>
    <name type="common">Humpbacked fly</name>
    <name type="synonym">Phora scalaris</name>
    <dbReference type="NCBI Taxonomy" id="36166"/>
    <lineage>
        <taxon>Eukaryota</taxon>
        <taxon>Metazoa</taxon>
        <taxon>Ecdysozoa</taxon>
        <taxon>Arthropoda</taxon>
        <taxon>Hexapoda</taxon>
        <taxon>Insecta</taxon>
        <taxon>Pterygota</taxon>
        <taxon>Neoptera</taxon>
        <taxon>Endopterygota</taxon>
        <taxon>Diptera</taxon>
        <taxon>Brachycera</taxon>
        <taxon>Muscomorpha</taxon>
        <taxon>Platypezoidea</taxon>
        <taxon>Phoridae</taxon>
        <taxon>Megaseliini</taxon>
        <taxon>Megaselia</taxon>
    </lineage>
</organism>
<feature type="binding site" evidence="1">
    <location>
        <position position="10"/>
    </location>
    <ligand>
        <name>Zn(2+)</name>
        <dbReference type="ChEBI" id="CHEBI:29105"/>
    </ligand>
</feature>
<name>T1GP75_MEGSC</name>
<dbReference type="HOGENOM" id="CLU_2549516_0_0_1"/>